<name>A0AAV8PPA4_ENSVE</name>
<evidence type="ECO:0000313" key="2">
    <source>
        <dbReference type="EMBL" id="KAJ8497950.1"/>
    </source>
</evidence>
<organism evidence="2 3">
    <name type="scientific">Ensete ventricosum</name>
    <name type="common">Abyssinian banana</name>
    <name type="synonym">Musa ensete</name>
    <dbReference type="NCBI Taxonomy" id="4639"/>
    <lineage>
        <taxon>Eukaryota</taxon>
        <taxon>Viridiplantae</taxon>
        <taxon>Streptophyta</taxon>
        <taxon>Embryophyta</taxon>
        <taxon>Tracheophyta</taxon>
        <taxon>Spermatophyta</taxon>
        <taxon>Magnoliopsida</taxon>
        <taxon>Liliopsida</taxon>
        <taxon>Zingiberales</taxon>
        <taxon>Musaceae</taxon>
        <taxon>Ensete</taxon>
    </lineage>
</organism>
<comment type="caution">
    <text evidence="2">The sequence shown here is derived from an EMBL/GenBank/DDBJ whole genome shotgun (WGS) entry which is preliminary data.</text>
</comment>
<accession>A0AAV8PPA4</accession>
<dbReference type="EMBL" id="JAQQAF010000003">
    <property type="protein sequence ID" value="KAJ8497950.1"/>
    <property type="molecule type" value="Genomic_DNA"/>
</dbReference>
<proteinExistence type="predicted"/>
<evidence type="ECO:0000256" key="1">
    <source>
        <dbReference type="SAM" id="MobiDB-lite"/>
    </source>
</evidence>
<evidence type="ECO:0008006" key="4">
    <source>
        <dbReference type="Google" id="ProtNLM"/>
    </source>
</evidence>
<dbReference type="Proteomes" id="UP001222027">
    <property type="component" value="Unassembled WGS sequence"/>
</dbReference>
<reference evidence="2 3" key="1">
    <citation type="submission" date="2022-12" db="EMBL/GenBank/DDBJ databases">
        <title>Chromosome-scale assembly of the Ensete ventricosum genome.</title>
        <authorList>
            <person name="Dussert Y."/>
            <person name="Stocks J."/>
            <person name="Wendawek A."/>
            <person name="Woldeyes F."/>
            <person name="Nichols R.A."/>
            <person name="Borrell J.S."/>
        </authorList>
    </citation>
    <scope>NUCLEOTIDE SEQUENCE [LARGE SCALE GENOMIC DNA]</scope>
    <source>
        <strain evidence="3">cv. Maze</strain>
        <tissue evidence="2">Seeds</tissue>
    </source>
</reference>
<evidence type="ECO:0000313" key="3">
    <source>
        <dbReference type="Proteomes" id="UP001222027"/>
    </source>
</evidence>
<dbReference type="AlphaFoldDB" id="A0AAV8PPA4"/>
<feature type="region of interest" description="Disordered" evidence="1">
    <location>
        <begin position="23"/>
        <end position="51"/>
    </location>
</feature>
<protein>
    <recommendedName>
        <fullName evidence="4">Apple domain-containing protein</fullName>
    </recommendedName>
</protein>
<gene>
    <name evidence="2" type="ORF">OPV22_008502</name>
</gene>
<keyword evidence="3" id="KW-1185">Reference proteome</keyword>
<sequence length="136" mass="15064">MVPNPPSHSSLSCEEMDHRVANGRRDGSTVRPQRARCNSALSDGVRTGRSNRTDDRKVLDVTPHWAMALGQDDPTAQTTVRNGILYSFLFECSFPNYGLDKFSLNPSCPLPSCSSYCSLNISKKGGDHCFLRHRSC</sequence>